<dbReference type="OrthoDB" id="5471332at2"/>
<dbReference type="Proteomes" id="UP000190027">
    <property type="component" value="Unassembled WGS sequence"/>
</dbReference>
<proteinExistence type="predicted"/>
<sequence>MASLKNYRNLEIDWNMTPEDAVTLYLEWGNNSWHGRFQPVRSKDDYTNYFVVYNWEDRPRAILIRRNSEEARELWTRELPTEVADSFHKHVGGHKGVYAPTEEVRSWLRTELEP</sequence>
<dbReference type="InterPro" id="IPR059223">
    <property type="entry name" value="DVU0772-like"/>
</dbReference>
<evidence type="ECO:0000313" key="2">
    <source>
        <dbReference type="Proteomes" id="UP000190027"/>
    </source>
</evidence>
<dbReference type="STRING" id="1121449.SAMN02745704_01754"/>
<dbReference type="RefSeq" id="WP_078717319.1">
    <property type="nucleotide sequence ID" value="NZ_FUYC01000007.1"/>
</dbReference>
<keyword evidence="2" id="KW-1185">Reference proteome</keyword>
<dbReference type="EMBL" id="FUYC01000007">
    <property type="protein sequence ID" value="SKA84387.1"/>
    <property type="molecule type" value="Genomic_DNA"/>
</dbReference>
<dbReference type="NCBIfam" id="NF045682">
    <property type="entry name" value="DVU0772_fam"/>
    <property type="match status" value="1"/>
</dbReference>
<reference evidence="1 2" key="1">
    <citation type="submission" date="2017-02" db="EMBL/GenBank/DDBJ databases">
        <authorList>
            <person name="Peterson S.W."/>
        </authorList>
    </citation>
    <scope>NUCLEOTIDE SEQUENCE [LARGE SCALE GENOMIC DNA]</scope>
    <source>
        <strain evidence="1 2">DSM 16080</strain>
    </source>
</reference>
<accession>A0A1T4X4K5</accession>
<gene>
    <name evidence="1" type="ORF">SAMN02745704_01754</name>
</gene>
<dbReference type="AlphaFoldDB" id="A0A1T4X4K5"/>
<evidence type="ECO:0000313" key="1">
    <source>
        <dbReference type="EMBL" id="SKA84387.1"/>
    </source>
</evidence>
<protein>
    <submittedName>
        <fullName evidence="1">Uncharacterized protein</fullName>
    </submittedName>
</protein>
<organism evidence="1 2">
    <name type="scientific">Paucidesulfovibrio gracilis DSM 16080</name>
    <dbReference type="NCBI Taxonomy" id="1121449"/>
    <lineage>
        <taxon>Bacteria</taxon>
        <taxon>Pseudomonadati</taxon>
        <taxon>Thermodesulfobacteriota</taxon>
        <taxon>Desulfovibrionia</taxon>
        <taxon>Desulfovibrionales</taxon>
        <taxon>Desulfovibrionaceae</taxon>
        <taxon>Paucidesulfovibrio</taxon>
    </lineage>
</organism>
<name>A0A1T4X4K5_9BACT</name>